<dbReference type="PIRSF" id="PIRSF016789">
    <property type="entry name" value="DUF454"/>
    <property type="match status" value="1"/>
</dbReference>
<keyword evidence="1" id="KW-1133">Transmembrane helix</keyword>
<evidence type="ECO:0000313" key="2">
    <source>
        <dbReference type="EMBL" id="KXB32223.1"/>
    </source>
</evidence>
<dbReference type="EMBL" id="LODL01000007">
    <property type="protein sequence ID" value="KXB32223.1"/>
    <property type="molecule type" value="Genomic_DNA"/>
</dbReference>
<dbReference type="RefSeq" id="WP_066880822.1">
    <property type="nucleotide sequence ID" value="NZ_LODL01000007.1"/>
</dbReference>
<keyword evidence="3" id="KW-1185">Reference proteome</keyword>
<dbReference type="PANTHER" id="PTHR35813">
    <property type="entry name" value="INNER MEMBRANE PROTEIN YBAN"/>
    <property type="match status" value="1"/>
</dbReference>
<evidence type="ECO:0008006" key="4">
    <source>
        <dbReference type="Google" id="ProtNLM"/>
    </source>
</evidence>
<dbReference type="STRING" id="281362.AT959_03975"/>
<dbReference type="AlphaFoldDB" id="A0A133XMP5"/>
<keyword evidence="1" id="KW-0812">Transmembrane</keyword>
<dbReference type="Pfam" id="PF04304">
    <property type="entry name" value="DUF454"/>
    <property type="match status" value="1"/>
</dbReference>
<reference evidence="2 3" key="1">
    <citation type="submission" date="2015-12" db="EMBL/GenBank/DDBJ databases">
        <title>Nitrous oxide reduction kinetics distinguish bacteria harboring typical versus atypical NosZ.</title>
        <authorList>
            <person name="Yoon S."/>
            <person name="Nissen S."/>
            <person name="Park D."/>
            <person name="Sanford R.A."/>
            <person name="Loeffler F.E."/>
        </authorList>
    </citation>
    <scope>NUCLEOTIDE SEQUENCE [LARGE SCALE GENOMIC DNA]</scope>
    <source>
        <strain evidence="2 3">ATCC BAA-841</strain>
    </source>
</reference>
<dbReference type="Proteomes" id="UP000070186">
    <property type="component" value="Unassembled WGS sequence"/>
</dbReference>
<organism evidence="2 3">
    <name type="scientific">Dechloromonas denitrificans</name>
    <dbReference type="NCBI Taxonomy" id="281362"/>
    <lineage>
        <taxon>Bacteria</taxon>
        <taxon>Pseudomonadati</taxon>
        <taxon>Pseudomonadota</taxon>
        <taxon>Betaproteobacteria</taxon>
        <taxon>Rhodocyclales</taxon>
        <taxon>Azonexaceae</taxon>
        <taxon>Dechloromonas</taxon>
    </lineage>
</organism>
<dbReference type="PANTHER" id="PTHR35813:SF1">
    <property type="entry name" value="INNER MEMBRANE PROTEIN YBAN"/>
    <property type="match status" value="1"/>
</dbReference>
<accession>A0A133XMP5</accession>
<sequence>MKTPVYRALGLLSVALGVVGAVLPLLPTTPFLLLAAYFFARSHPEWEARLLAHPTAGPAIRAWRDHRAIPKVAKYAASGMLAISAVSGWFGLPEPWRWLPGAVGAGVLAWMWTRPSV</sequence>
<comment type="caution">
    <text evidence="2">The sequence shown here is derived from an EMBL/GenBank/DDBJ whole genome shotgun (WGS) entry which is preliminary data.</text>
</comment>
<evidence type="ECO:0000256" key="1">
    <source>
        <dbReference type="SAM" id="Phobius"/>
    </source>
</evidence>
<dbReference type="GO" id="GO:0005886">
    <property type="term" value="C:plasma membrane"/>
    <property type="evidence" value="ECO:0007669"/>
    <property type="project" value="TreeGrafter"/>
</dbReference>
<feature type="transmembrane region" description="Helical" evidence="1">
    <location>
        <begin position="12"/>
        <end position="40"/>
    </location>
</feature>
<keyword evidence="1" id="KW-0472">Membrane</keyword>
<evidence type="ECO:0000313" key="3">
    <source>
        <dbReference type="Proteomes" id="UP000070186"/>
    </source>
</evidence>
<dbReference type="InterPro" id="IPR007401">
    <property type="entry name" value="DUF454"/>
</dbReference>
<protein>
    <recommendedName>
        <fullName evidence="4">DUF454 domain-containing protein</fullName>
    </recommendedName>
</protein>
<name>A0A133XMP5_9RHOO</name>
<proteinExistence type="predicted"/>
<gene>
    <name evidence="2" type="ORF">AT959_03975</name>
</gene>